<evidence type="ECO:0008006" key="3">
    <source>
        <dbReference type="Google" id="ProtNLM"/>
    </source>
</evidence>
<reference evidence="1 2" key="1">
    <citation type="submission" date="2021-06" db="EMBL/GenBank/DDBJ databases">
        <title>Caerostris darwini draft genome.</title>
        <authorList>
            <person name="Kono N."/>
            <person name="Arakawa K."/>
        </authorList>
    </citation>
    <scope>NUCLEOTIDE SEQUENCE [LARGE SCALE GENOMIC DNA]</scope>
</reference>
<dbReference type="Proteomes" id="UP001054837">
    <property type="component" value="Unassembled WGS sequence"/>
</dbReference>
<sequence length="116" mass="13166">MSCETALFQLRSLVEEKAKSLLPENCKLQAYVDDFVLVVWAKDKSSLEQQGSHALEQPRAWGVRHKLKFNSSKTSVLPITHMHKLKMTDPPRITMGNTTIKVVEKVKYLGPPHVLL</sequence>
<name>A0AAV4WTB3_9ARAC</name>
<dbReference type="EMBL" id="BPLQ01015065">
    <property type="protein sequence ID" value="GIY85523.1"/>
    <property type="molecule type" value="Genomic_DNA"/>
</dbReference>
<keyword evidence="2" id="KW-1185">Reference proteome</keyword>
<accession>A0AAV4WTB3</accession>
<comment type="caution">
    <text evidence="1">The sequence shown here is derived from an EMBL/GenBank/DDBJ whole genome shotgun (WGS) entry which is preliminary data.</text>
</comment>
<evidence type="ECO:0000313" key="2">
    <source>
        <dbReference type="Proteomes" id="UP001054837"/>
    </source>
</evidence>
<dbReference type="AlphaFoldDB" id="A0AAV4WTB3"/>
<evidence type="ECO:0000313" key="1">
    <source>
        <dbReference type="EMBL" id="GIY85523.1"/>
    </source>
</evidence>
<gene>
    <name evidence="1" type="ORF">CDAR_540181</name>
</gene>
<proteinExistence type="predicted"/>
<protein>
    <recommendedName>
        <fullName evidence="3">Reverse transcriptase domain-containing protein</fullName>
    </recommendedName>
</protein>
<organism evidence="1 2">
    <name type="scientific">Caerostris darwini</name>
    <dbReference type="NCBI Taxonomy" id="1538125"/>
    <lineage>
        <taxon>Eukaryota</taxon>
        <taxon>Metazoa</taxon>
        <taxon>Ecdysozoa</taxon>
        <taxon>Arthropoda</taxon>
        <taxon>Chelicerata</taxon>
        <taxon>Arachnida</taxon>
        <taxon>Araneae</taxon>
        <taxon>Araneomorphae</taxon>
        <taxon>Entelegynae</taxon>
        <taxon>Araneoidea</taxon>
        <taxon>Araneidae</taxon>
        <taxon>Caerostris</taxon>
    </lineage>
</organism>